<evidence type="ECO:0000313" key="10">
    <source>
        <dbReference type="Proteomes" id="UP000824145"/>
    </source>
</evidence>
<dbReference type="Proteomes" id="UP000824145">
    <property type="component" value="Unassembled WGS sequence"/>
</dbReference>
<evidence type="ECO:0000256" key="5">
    <source>
        <dbReference type="ARBA" id="ARBA00022833"/>
    </source>
</evidence>
<feature type="transmembrane region" description="Helical" evidence="8">
    <location>
        <begin position="35"/>
        <end position="56"/>
    </location>
</feature>
<feature type="transmembrane region" description="Helical" evidence="8">
    <location>
        <begin position="186"/>
        <end position="208"/>
    </location>
</feature>
<evidence type="ECO:0000256" key="1">
    <source>
        <dbReference type="ARBA" id="ARBA00004651"/>
    </source>
</evidence>
<protein>
    <submittedName>
        <fullName evidence="9">ZIP family metal transporter</fullName>
    </submittedName>
</protein>
<dbReference type="GO" id="GO:0005886">
    <property type="term" value="C:plasma membrane"/>
    <property type="evidence" value="ECO:0007669"/>
    <property type="project" value="UniProtKB-SubCell"/>
</dbReference>
<dbReference type="AlphaFoldDB" id="A0A9D1MLX5"/>
<name>A0A9D1MLX5_9FIRM</name>
<reference evidence="9" key="2">
    <citation type="journal article" date="2021" name="PeerJ">
        <title>Extensive microbial diversity within the chicken gut microbiome revealed by metagenomics and culture.</title>
        <authorList>
            <person name="Gilroy R."/>
            <person name="Ravi A."/>
            <person name="Getino M."/>
            <person name="Pursley I."/>
            <person name="Horton D.L."/>
            <person name="Alikhan N.F."/>
            <person name="Baker D."/>
            <person name="Gharbi K."/>
            <person name="Hall N."/>
            <person name="Watson M."/>
            <person name="Adriaenssens E.M."/>
            <person name="Foster-Nyarko E."/>
            <person name="Jarju S."/>
            <person name="Secka A."/>
            <person name="Antonio M."/>
            <person name="Oren A."/>
            <person name="Chaudhuri R.R."/>
            <person name="La Ragione R."/>
            <person name="Hildebrand F."/>
            <person name="Pallen M.J."/>
        </authorList>
    </citation>
    <scope>NUCLEOTIDE SEQUENCE</scope>
    <source>
        <strain evidence="9">9366</strain>
    </source>
</reference>
<keyword evidence="7 8" id="KW-0472">Membrane</keyword>
<dbReference type="Pfam" id="PF02535">
    <property type="entry name" value="Zip"/>
    <property type="match status" value="2"/>
</dbReference>
<sequence>MTGTGMTVLGMSIIFIGTALGALTAFVFKKDSPRANTLFLGFAAGVMVAASIWSLLDPSLSQAEESGIYGKFSWVPAAVGFIAGGLFLTVLDKLLPHMHAGGEEEGLHSNMTKPMKMFIAVTIHNIPEGLAVGVAYSVAAVSAAEGDAGAFAGALGLSIGMAIQNFPEGASVALPMSTALGSKWKAALYGAASGIVEPIAAVIGYFLATGVSALQPWMLAFAGGAMIFVVVEDLIPDAHFGEHPHLATWGTVAGFVIMMVLDVALG</sequence>
<dbReference type="GO" id="GO:0005385">
    <property type="term" value="F:zinc ion transmembrane transporter activity"/>
    <property type="evidence" value="ECO:0007669"/>
    <property type="project" value="TreeGrafter"/>
</dbReference>
<evidence type="ECO:0000313" key="9">
    <source>
        <dbReference type="EMBL" id="HIU62968.1"/>
    </source>
</evidence>
<keyword evidence="3" id="KW-1003">Cell membrane</keyword>
<dbReference type="PANTHER" id="PTHR11040:SF211">
    <property type="entry name" value="ZINC TRANSPORTER ZIP11"/>
    <property type="match status" value="1"/>
</dbReference>
<keyword evidence="4 8" id="KW-0812">Transmembrane</keyword>
<accession>A0A9D1MLX5</accession>
<gene>
    <name evidence="9" type="ORF">IAB07_04315</name>
</gene>
<comment type="subcellular location">
    <subcellularLocation>
        <location evidence="1">Cell membrane</location>
        <topology evidence="1">Multi-pass membrane protein</topology>
    </subcellularLocation>
</comment>
<feature type="transmembrane region" description="Helical" evidence="8">
    <location>
        <begin position="6"/>
        <end position="28"/>
    </location>
</feature>
<evidence type="ECO:0000256" key="3">
    <source>
        <dbReference type="ARBA" id="ARBA00022475"/>
    </source>
</evidence>
<feature type="transmembrane region" description="Helical" evidence="8">
    <location>
        <begin position="246"/>
        <end position="265"/>
    </location>
</feature>
<comment type="similarity">
    <text evidence="2">Belongs to the ZIP transporter (TC 2.A.5) family.</text>
</comment>
<evidence type="ECO:0000256" key="2">
    <source>
        <dbReference type="ARBA" id="ARBA00006939"/>
    </source>
</evidence>
<organism evidence="9 10">
    <name type="scientific">Candidatus Caccalectryoclostridium excrementigallinarum</name>
    <dbReference type="NCBI Taxonomy" id="2840710"/>
    <lineage>
        <taxon>Bacteria</taxon>
        <taxon>Bacillati</taxon>
        <taxon>Bacillota</taxon>
        <taxon>Clostridia</taxon>
        <taxon>Christensenellales</taxon>
        <taxon>Christensenellaceae</taxon>
        <taxon>Christensenellaceae incertae sedis</taxon>
        <taxon>Candidatus Caccalectryoclostridium</taxon>
    </lineage>
</organism>
<evidence type="ECO:0000256" key="4">
    <source>
        <dbReference type="ARBA" id="ARBA00022692"/>
    </source>
</evidence>
<comment type="caution">
    <text evidence="9">The sequence shown here is derived from an EMBL/GenBank/DDBJ whole genome shotgun (WGS) entry which is preliminary data.</text>
</comment>
<feature type="transmembrane region" description="Helical" evidence="8">
    <location>
        <begin position="214"/>
        <end position="234"/>
    </location>
</feature>
<proteinExistence type="inferred from homology"/>
<feature type="transmembrane region" description="Helical" evidence="8">
    <location>
        <begin position="68"/>
        <end position="91"/>
    </location>
</feature>
<dbReference type="InterPro" id="IPR003689">
    <property type="entry name" value="ZIP"/>
</dbReference>
<dbReference type="PANTHER" id="PTHR11040">
    <property type="entry name" value="ZINC/IRON TRANSPORTER"/>
    <property type="match status" value="1"/>
</dbReference>
<keyword evidence="5" id="KW-0862">Zinc</keyword>
<evidence type="ECO:0000256" key="8">
    <source>
        <dbReference type="SAM" id="Phobius"/>
    </source>
</evidence>
<evidence type="ECO:0000256" key="6">
    <source>
        <dbReference type="ARBA" id="ARBA00022989"/>
    </source>
</evidence>
<evidence type="ECO:0000256" key="7">
    <source>
        <dbReference type="ARBA" id="ARBA00023136"/>
    </source>
</evidence>
<reference evidence="9" key="1">
    <citation type="submission" date="2020-10" db="EMBL/GenBank/DDBJ databases">
        <authorList>
            <person name="Gilroy R."/>
        </authorList>
    </citation>
    <scope>NUCLEOTIDE SEQUENCE</scope>
    <source>
        <strain evidence="9">9366</strain>
    </source>
</reference>
<keyword evidence="6 8" id="KW-1133">Transmembrane helix</keyword>
<dbReference type="EMBL" id="DVNJ01000022">
    <property type="protein sequence ID" value="HIU62968.1"/>
    <property type="molecule type" value="Genomic_DNA"/>
</dbReference>